<dbReference type="KEGG" id="bsan:CHH28_14845"/>
<organism evidence="1 2">
    <name type="scientific">Bacterioplanes sanyensis</name>
    <dbReference type="NCBI Taxonomy" id="1249553"/>
    <lineage>
        <taxon>Bacteria</taxon>
        <taxon>Pseudomonadati</taxon>
        <taxon>Pseudomonadota</taxon>
        <taxon>Gammaproteobacteria</taxon>
        <taxon>Oceanospirillales</taxon>
        <taxon>Oceanospirillaceae</taxon>
        <taxon>Bacterioplanes</taxon>
    </lineage>
</organism>
<dbReference type="RefSeq" id="WP_094061045.1">
    <property type="nucleotide sequence ID" value="NZ_CP022530.1"/>
</dbReference>
<protein>
    <submittedName>
        <fullName evidence="1">Uncharacterized protein</fullName>
    </submittedName>
</protein>
<name>A0A222FND1_9GAMM</name>
<evidence type="ECO:0000313" key="1">
    <source>
        <dbReference type="EMBL" id="ASP39871.1"/>
    </source>
</evidence>
<dbReference type="AlphaFoldDB" id="A0A222FND1"/>
<dbReference type="OrthoDB" id="5699594at2"/>
<gene>
    <name evidence="1" type="ORF">CHH28_14845</name>
</gene>
<evidence type="ECO:0000313" key="2">
    <source>
        <dbReference type="Proteomes" id="UP000202440"/>
    </source>
</evidence>
<reference evidence="1 2" key="1">
    <citation type="submission" date="2017-07" db="EMBL/GenBank/DDBJ databases">
        <title>Annotated genome sequence of Bacterioplanes sanyensis isolated from Red Sea.</title>
        <authorList>
            <person name="Rehman Z.U."/>
        </authorList>
    </citation>
    <scope>NUCLEOTIDE SEQUENCE [LARGE SCALE GENOMIC DNA]</scope>
    <source>
        <strain evidence="1 2">NV9</strain>
    </source>
</reference>
<dbReference type="EMBL" id="CP022530">
    <property type="protein sequence ID" value="ASP39871.1"/>
    <property type="molecule type" value="Genomic_DNA"/>
</dbReference>
<keyword evidence="2" id="KW-1185">Reference proteome</keyword>
<proteinExistence type="predicted"/>
<accession>A0A222FND1</accession>
<sequence>MKKQFLTLAIAATTAMSSQAELIKYETSDIRVSDSINITNLELNKVEGATAWFETNEIAGPREPQSPRLKRLVIDMAGGLDNLVINDFDQINDGSSNSSLYEAKTAGWIFRDLYVLATEVNTESMRINISVKPNNNLHTQIAEFNIGGLQRTDRNPVVDIATIKANDKRLQLKLLERKQLVPNRSENRYVLEANWFGYGKKTIYLNNINSYDNHKAVGLELIELGHSELGQDYEIRVRFENSPETKQMGYLHTLLKDSFNEHGGMMP</sequence>
<dbReference type="Proteomes" id="UP000202440">
    <property type="component" value="Chromosome"/>
</dbReference>